<evidence type="ECO:0008006" key="5">
    <source>
        <dbReference type="Google" id="ProtNLM"/>
    </source>
</evidence>
<dbReference type="KEGG" id="sacd:HS1genome_2102"/>
<dbReference type="Proteomes" id="UP000616143">
    <property type="component" value="Unassembled WGS sequence"/>
</dbReference>
<reference evidence="3" key="1">
    <citation type="journal article" date="2014" name="Int. J. Syst. Evol. Microbiol.">
        <title>Complete genome sequence of Corynebacterium casei LMG S-19264T (=DSM 44701T), isolated from a smear-ripened cheese.</title>
        <authorList>
            <consortium name="US DOE Joint Genome Institute (JGI-PGF)"/>
            <person name="Walter F."/>
            <person name="Albersmeier A."/>
            <person name="Kalinowski J."/>
            <person name="Ruckert C."/>
        </authorList>
    </citation>
    <scope>NUCLEOTIDE SEQUENCE</scope>
    <source>
        <strain evidence="3">JCM 31740</strain>
    </source>
</reference>
<keyword evidence="1" id="KW-0472">Membrane</keyword>
<organism evidence="2 4">
    <name type="scientific">Sulfodiicoccus acidiphilus</name>
    <dbReference type="NCBI Taxonomy" id="1670455"/>
    <lineage>
        <taxon>Archaea</taxon>
        <taxon>Thermoproteota</taxon>
        <taxon>Thermoprotei</taxon>
        <taxon>Sulfolobales</taxon>
        <taxon>Sulfolobaceae</taxon>
        <taxon>Sulfodiicoccus</taxon>
    </lineage>
</organism>
<dbReference type="EMBL" id="BMQS01000012">
    <property type="protein sequence ID" value="GGT97816.1"/>
    <property type="molecule type" value="Genomic_DNA"/>
</dbReference>
<feature type="transmembrane region" description="Helical" evidence="1">
    <location>
        <begin position="6"/>
        <end position="29"/>
    </location>
</feature>
<gene>
    <name evidence="3" type="ORF">GCM10007116_14190</name>
    <name evidence="2" type="ORF">HS1genome_2102</name>
</gene>
<reference evidence="4" key="2">
    <citation type="submission" date="2018-04" db="EMBL/GenBank/DDBJ databases">
        <title>Complete genome sequence of Sulfodiicoccus acidiphilus strain HS-1.</title>
        <authorList>
            <person name="Sakai H.D."/>
            <person name="Kurosawa N."/>
        </authorList>
    </citation>
    <scope>NUCLEOTIDE SEQUENCE [LARGE SCALE GENOMIC DNA]</scope>
    <source>
        <strain evidence="4">HS-1</strain>
    </source>
</reference>
<dbReference type="AlphaFoldDB" id="A0A348B6B1"/>
<name>A0A348B6B1_9CREN</name>
<dbReference type="GeneID" id="38667561"/>
<accession>A0A348B6B1</accession>
<evidence type="ECO:0000256" key="1">
    <source>
        <dbReference type="SAM" id="Phobius"/>
    </source>
</evidence>
<keyword evidence="1" id="KW-1133">Transmembrane helix</keyword>
<evidence type="ECO:0000313" key="3">
    <source>
        <dbReference type="EMBL" id="GGT97816.1"/>
    </source>
</evidence>
<proteinExistence type="predicted"/>
<keyword evidence="1" id="KW-0812">Transmembrane</keyword>
<dbReference type="EMBL" id="AP018553">
    <property type="protein sequence ID" value="BBD73713.1"/>
    <property type="molecule type" value="Genomic_DNA"/>
</dbReference>
<reference evidence="3" key="4">
    <citation type="submission" date="2020-09" db="EMBL/GenBank/DDBJ databases">
        <authorList>
            <person name="Sun Q."/>
            <person name="Ohkuma M."/>
        </authorList>
    </citation>
    <scope>NUCLEOTIDE SEQUENCE</scope>
    <source>
        <strain evidence="3">JCM 31740</strain>
    </source>
</reference>
<evidence type="ECO:0000313" key="2">
    <source>
        <dbReference type="EMBL" id="BBD73713.1"/>
    </source>
</evidence>
<reference evidence="2" key="3">
    <citation type="journal article" date="2019" name="BMC Res. Notes">
        <title>Complete genome sequence of the Sulfodiicoccus acidiphilus strain HS-1T, the first crenarchaeon that lacks polB3, isolated from an acidic hot spring in Ohwaku-dani, Hakone, Japan.</title>
        <authorList>
            <person name="Sakai H.D."/>
            <person name="Kurosawa N."/>
        </authorList>
    </citation>
    <scope>NUCLEOTIDE SEQUENCE</scope>
    <source>
        <strain evidence="2">HS-1</strain>
    </source>
</reference>
<feature type="transmembrane region" description="Helical" evidence="1">
    <location>
        <begin position="106"/>
        <end position="127"/>
    </location>
</feature>
<dbReference type="Proteomes" id="UP000276741">
    <property type="component" value="Chromosome"/>
</dbReference>
<protein>
    <recommendedName>
        <fullName evidence="5">Protoporphyrinogen IX oxidase</fullName>
    </recommendedName>
</protein>
<sequence>MVLFGVLLYIHIGSALLWVGPTTGAYLLVRETDSVKLVRKYRKLVEFVEVPSATLLFLTGLLMSWYLGFPGWTKVALSMGLPIAIVEGLHYMTCSRASSGSELRGVIDSLVVFWTTVTPLLLFLMIFEPKL</sequence>
<dbReference type="RefSeq" id="WP_126450988.1">
    <property type="nucleotide sequence ID" value="NZ_AP018553.1"/>
</dbReference>
<feature type="transmembrane region" description="Helical" evidence="1">
    <location>
        <begin position="50"/>
        <end position="69"/>
    </location>
</feature>
<keyword evidence="4" id="KW-1185">Reference proteome</keyword>
<evidence type="ECO:0000313" key="4">
    <source>
        <dbReference type="Proteomes" id="UP000276741"/>
    </source>
</evidence>